<proteinExistence type="predicted"/>
<dbReference type="SUPFAM" id="SSF141371">
    <property type="entry name" value="PilZ domain-like"/>
    <property type="match status" value="1"/>
</dbReference>
<protein>
    <submittedName>
        <fullName evidence="3">PilZ domain-containing protein</fullName>
    </submittedName>
</protein>
<dbReference type="Gene3D" id="2.40.10.220">
    <property type="entry name" value="predicted glycosyltransferase like domains"/>
    <property type="match status" value="1"/>
</dbReference>
<evidence type="ECO:0000313" key="3">
    <source>
        <dbReference type="EMBL" id="NEV63034.1"/>
    </source>
</evidence>
<name>A0A6M0K140_9GAMM</name>
<dbReference type="EMBL" id="JAAIJQ010000040">
    <property type="protein sequence ID" value="NEV63034.1"/>
    <property type="molecule type" value="Genomic_DNA"/>
</dbReference>
<keyword evidence="4" id="KW-1185">Reference proteome</keyword>
<accession>A0A6M0K140</accession>
<evidence type="ECO:0000256" key="1">
    <source>
        <dbReference type="SAM" id="MobiDB-lite"/>
    </source>
</evidence>
<sequence>MTQIGESALDGSPDGRQNTAPEQRRFRRVPFECITAIYPSQELRSKNKPTVNMGYTLNISEAGAAIRTFRPAAAGARVTLEMRFDADGTPVLVQGMVVWSSEIDSFRHSHLGVQFVPPGDYARGRIQEVLSA</sequence>
<organism evidence="3 4">
    <name type="scientific">Thiorhodococcus minor</name>
    <dbReference type="NCBI Taxonomy" id="57489"/>
    <lineage>
        <taxon>Bacteria</taxon>
        <taxon>Pseudomonadati</taxon>
        <taxon>Pseudomonadota</taxon>
        <taxon>Gammaproteobacteria</taxon>
        <taxon>Chromatiales</taxon>
        <taxon>Chromatiaceae</taxon>
        <taxon>Thiorhodococcus</taxon>
    </lineage>
</organism>
<dbReference type="GO" id="GO:0035438">
    <property type="term" value="F:cyclic-di-GMP binding"/>
    <property type="evidence" value="ECO:0007669"/>
    <property type="project" value="InterPro"/>
</dbReference>
<dbReference type="Pfam" id="PF07238">
    <property type="entry name" value="PilZ"/>
    <property type="match status" value="1"/>
</dbReference>
<feature type="region of interest" description="Disordered" evidence="1">
    <location>
        <begin position="1"/>
        <end position="25"/>
    </location>
</feature>
<evidence type="ECO:0000313" key="4">
    <source>
        <dbReference type="Proteomes" id="UP000483379"/>
    </source>
</evidence>
<dbReference type="Proteomes" id="UP000483379">
    <property type="component" value="Unassembled WGS sequence"/>
</dbReference>
<dbReference type="AlphaFoldDB" id="A0A6M0K140"/>
<reference evidence="3 4" key="1">
    <citation type="submission" date="2020-02" db="EMBL/GenBank/DDBJ databases">
        <title>Genome sequences of Thiorhodococcus mannitoliphagus and Thiorhodococcus minor, purple sulfur photosynthetic bacteria in the gammaproteobacterial family, Chromatiaceae.</title>
        <authorList>
            <person name="Aviles F.A."/>
            <person name="Meyer T.E."/>
            <person name="Kyndt J.A."/>
        </authorList>
    </citation>
    <scope>NUCLEOTIDE SEQUENCE [LARGE SCALE GENOMIC DNA]</scope>
    <source>
        <strain evidence="3 4">DSM 11518</strain>
    </source>
</reference>
<gene>
    <name evidence="3" type="ORF">G3446_14250</name>
</gene>
<comment type="caution">
    <text evidence="3">The sequence shown here is derived from an EMBL/GenBank/DDBJ whole genome shotgun (WGS) entry which is preliminary data.</text>
</comment>
<dbReference type="RefSeq" id="WP_164453500.1">
    <property type="nucleotide sequence ID" value="NZ_JAAIJQ010000040.1"/>
</dbReference>
<dbReference type="InterPro" id="IPR009875">
    <property type="entry name" value="PilZ_domain"/>
</dbReference>
<evidence type="ECO:0000259" key="2">
    <source>
        <dbReference type="Pfam" id="PF07238"/>
    </source>
</evidence>
<feature type="domain" description="PilZ" evidence="2">
    <location>
        <begin position="22"/>
        <end position="129"/>
    </location>
</feature>